<feature type="region of interest" description="Disordered" evidence="2">
    <location>
        <begin position="562"/>
        <end position="633"/>
    </location>
</feature>
<evidence type="ECO:0000256" key="2">
    <source>
        <dbReference type="SAM" id="MobiDB-lite"/>
    </source>
</evidence>
<organism evidence="4 5">
    <name type="scientific">Asterophora parasitica</name>
    <dbReference type="NCBI Taxonomy" id="117018"/>
    <lineage>
        <taxon>Eukaryota</taxon>
        <taxon>Fungi</taxon>
        <taxon>Dikarya</taxon>
        <taxon>Basidiomycota</taxon>
        <taxon>Agaricomycotina</taxon>
        <taxon>Agaricomycetes</taxon>
        <taxon>Agaricomycetidae</taxon>
        <taxon>Agaricales</taxon>
        <taxon>Tricholomatineae</taxon>
        <taxon>Lyophyllaceae</taxon>
        <taxon>Asterophora</taxon>
    </lineage>
</organism>
<keyword evidence="5" id="KW-1185">Reference proteome</keyword>
<keyword evidence="3" id="KW-0812">Transmembrane</keyword>
<dbReference type="EMBL" id="JABCKV010000001">
    <property type="protein sequence ID" value="KAG5648804.1"/>
    <property type="molecule type" value="Genomic_DNA"/>
</dbReference>
<keyword evidence="3" id="KW-1133">Transmembrane helix</keyword>
<evidence type="ECO:0000313" key="5">
    <source>
        <dbReference type="Proteomes" id="UP000775547"/>
    </source>
</evidence>
<accession>A0A9P7GE08</accession>
<proteinExistence type="predicted"/>
<dbReference type="Proteomes" id="UP000775547">
    <property type="component" value="Unassembled WGS sequence"/>
</dbReference>
<dbReference type="OrthoDB" id="2670688at2759"/>
<feature type="region of interest" description="Disordered" evidence="2">
    <location>
        <begin position="62"/>
        <end position="81"/>
    </location>
</feature>
<feature type="region of interest" description="Disordered" evidence="2">
    <location>
        <begin position="137"/>
        <end position="156"/>
    </location>
</feature>
<feature type="compositionally biased region" description="Low complexity" evidence="2">
    <location>
        <begin position="562"/>
        <end position="579"/>
    </location>
</feature>
<feature type="region of interest" description="Disordered" evidence="2">
    <location>
        <begin position="1"/>
        <end position="31"/>
    </location>
</feature>
<protein>
    <submittedName>
        <fullName evidence="4">Uncharacterized protein</fullName>
    </submittedName>
</protein>
<reference evidence="4" key="2">
    <citation type="submission" date="2021-10" db="EMBL/GenBank/DDBJ databases">
        <title>Phylogenomics reveals ancestral predisposition of the termite-cultivated fungus Termitomyces towards a domesticated lifestyle.</title>
        <authorList>
            <person name="Auxier B."/>
            <person name="Grum-Grzhimaylo A."/>
            <person name="Cardenas M.E."/>
            <person name="Lodge J.D."/>
            <person name="Laessoe T."/>
            <person name="Pedersen O."/>
            <person name="Smith M.E."/>
            <person name="Kuyper T.W."/>
            <person name="Franco-Molano E.A."/>
            <person name="Baroni T.J."/>
            <person name="Aanen D.K."/>
        </authorList>
    </citation>
    <scope>NUCLEOTIDE SEQUENCE</scope>
    <source>
        <strain evidence="4">AP01</strain>
        <tissue evidence="4">Mycelium</tissue>
    </source>
</reference>
<name>A0A9P7GE08_9AGAR</name>
<feature type="compositionally biased region" description="Basic and acidic residues" evidence="2">
    <location>
        <begin position="289"/>
        <end position="304"/>
    </location>
</feature>
<feature type="transmembrane region" description="Helical" evidence="3">
    <location>
        <begin position="736"/>
        <end position="754"/>
    </location>
</feature>
<feature type="region of interest" description="Disordered" evidence="2">
    <location>
        <begin position="289"/>
        <end position="324"/>
    </location>
</feature>
<keyword evidence="1" id="KW-0175">Coiled coil</keyword>
<reference evidence="4" key="1">
    <citation type="submission" date="2020-07" db="EMBL/GenBank/DDBJ databases">
        <authorList>
            <person name="Nieuwenhuis M."/>
            <person name="Van De Peppel L.J.J."/>
        </authorList>
    </citation>
    <scope>NUCLEOTIDE SEQUENCE</scope>
    <source>
        <strain evidence="4">AP01</strain>
        <tissue evidence="4">Mycelium</tissue>
    </source>
</reference>
<feature type="coiled-coil region" evidence="1">
    <location>
        <begin position="349"/>
        <end position="376"/>
    </location>
</feature>
<feature type="coiled-coil region" evidence="1">
    <location>
        <begin position="193"/>
        <end position="252"/>
    </location>
</feature>
<sequence>MLAANVAETPRPRPPAKIRRSTALAASTPPPSYATAFALTPENKPRLDTLLGSPIPATFQRVGWDSGANSREASPGAEEDVEWMHERSREELSDLLVKADGLIKERENELEMASTIVKALHDNNVMLKTKHQQLLARLPSNQKSPSPSPDIISRTPSRYNVSLSRPISEFDSSPVTSTYKGHTRKISVSPAEISLLADQNAELLEKLERMESESLSADRTGRRALKRLEKEIKTLREELEETQAKSEELEQKTKAGFGWDSEKVVTEVLRKKEEREAKFKAMRNLGQDRRYDEDETSSEIRDFAPESSIPGMRSSSLSTGDTPRRFPSTPARPIYAPAPLTPHPESNLIAQLLEKIQELEETNNHILDQQSETKNQLNAMQRETDHISKVYEYFSDANITEVPINSISGSEPSHDETIRFKSFRRNLEGDFSSTPGSSDIRQSLNISTVVRSRKSVVGLFDGPEDGARGGSTPDHLKSFNLPIPFASPAREHVGHRKSQSVGSNGLASPALSSLSLYPSRMTSQNPFNSPQTLEKELCGAFNDRWGPNASRNHLRTNSLYDLSSLSAPPSPSPSSQASLDRSRNIGSPYEPRDAPPTPMPLENTALHLSIEPPTPDKVLAAGKNQAETSEKQHSLRYYRMTETVRSRTNRWVDGRFKDTLTGKVTVDTPPGADVDDQEDSRPPTPLPLRLASAFEEAIDTITMSARPHAQGQEVVKASDSKSEKNARGFGTIMLELWLWLQFAVIILVFLWAMAKRGPRSVISETAHRRTVSSSH</sequence>
<feature type="compositionally biased region" description="Low complexity" evidence="2">
    <location>
        <begin position="21"/>
        <end position="31"/>
    </location>
</feature>
<keyword evidence="3" id="KW-0472">Membrane</keyword>
<evidence type="ECO:0000256" key="1">
    <source>
        <dbReference type="SAM" id="Coils"/>
    </source>
</evidence>
<dbReference type="AlphaFoldDB" id="A0A9P7GE08"/>
<comment type="caution">
    <text evidence="4">The sequence shown here is derived from an EMBL/GenBank/DDBJ whole genome shotgun (WGS) entry which is preliminary data.</text>
</comment>
<evidence type="ECO:0000313" key="4">
    <source>
        <dbReference type="EMBL" id="KAG5648804.1"/>
    </source>
</evidence>
<gene>
    <name evidence="4" type="ORF">DXG03_000153</name>
</gene>
<feature type="region of interest" description="Disordered" evidence="2">
    <location>
        <begin position="662"/>
        <end position="684"/>
    </location>
</feature>
<evidence type="ECO:0000256" key="3">
    <source>
        <dbReference type="SAM" id="Phobius"/>
    </source>
</evidence>